<evidence type="ECO:0000256" key="1">
    <source>
        <dbReference type="SAM" id="Phobius"/>
    </source>
</evidence>
<dbReference type="Pfam" id="PF05170">
    <property type="entry name" value="AsmA"/>
    <property type="match status" value="1"/>
</dbReference>
<reference evidence="3 4" key="1">
    <citation type="submission" date="2020-07" db="EMBL/GenBank/DDBJ databases">
        <title>Genomic Encyclopedia of Type Strains, Phase IV (KMG-V): Genome sequencing to study the core and pangenomes of soil and plant-associated prokaryotes.</title>
        <authorList>
            <person name="Whitman W."/>
        </authorList>
    </citation>
    <scope>NUCLEOTIDE SEQUENCE [LARGE SCALE GENOMIC DNA]</scope>
    <source>
        <strain evidence="3 4">X4EP2</strain>
    </source>
</reference>
<comment type="caution">
    <text evidence="3">The sequence shown here is derived from an EMBL/GenBank/DDBJ whole genome shotgun (WGS) entry which is preliminary data.</text>
</comment>
<evidence type="ECO:0000313" key="3">
    <source>
        <dbReference type="EMBL" id="NYF78014.1"/>
    </source>
</evidence>
<dbReference type="InterPro" id="IPR007844">
    <property type="entry name" value="AsmA"/>
</dbReference>
<dbReference type="Proteomes" id="UP000589520">
    <property type="component" value="Unassembled WGS sequence"/>
</dbReference>
<dbReference type="GO" id="GO:0090313">
    <property type="term" value="P:regulation of protein targeting to membrane"/>
    <property type="evidence" value="ECO:0007669"/>
    <property type="project" value="TreeGrafter"/>
</dbReference>
<gene>
    <name evidence="3" type="ORF">HDF17_000301</name>
</gene>
<keyword evidence="4" id="KW-1185">Reference proteome</keyword>
<protein>
    <submittedName>
        <fullName evidence="3">AsmA protein</fullName>
    </submittedName>
</protein>
<keyword evidence="1" id="KW-0472">Membrane</keyword>
<feature type="transmembrane region" description="Helical" evidence="1">
    <location>
        <begin position="25"/>
        <end position="45"/>
    </location>
</feature>
<dbReference type="PANTHER" id="PTHR30441">
    <property type="entry name" value="DUF748 DOMAIN-CONTAINING PROTEIN"/>
    <property type="match status" value="1"/>
</dbReference>
<dbReference type="GO" id="GO:0005886">
    <property type="term" value="C:plasma membrane"/>
    <property type="evidence" value="ECO:0007669"/>
    <property type="project" value="TreeGrafter"/>
</dbReference>
<dbReference type="RefSeq" id="WP_179487082.1">
    <property type="nucleotide sequence ID" value="NZ_JACCCW010000001.1"/>
</dbReference>
<evidence type="ECO:0000259" key="2">
    <source>
        <dbReference type="Pfam" id="PF05170"/>
    </source>
</evidence>
<proteinExistence type="predicted"/>
<dbReference type="InterPro" id="IPR052894">
    <property type="entry name" value="AsmA-related"/>
</dbReference>
<keyword evidence="1" id="KW-0812">Transmembrane</keyword>
<evidence type="ECO:0000313" key="4">
    <source>
        <dbReference type="Proteomes" id="UP000589520"/>
    </source>
</evidence>
<accession>A0A7Y9PE55</accession>
<dbReference type="PANTHER" id="PTHR30441:SF8">
    <property type="entry name" value="DUF748 DOMAIN-CONTAINING PROTEIN"/>
    <property type="match status" value="1"/>
</dbReference>
<sequence length="559" mass="60481">MQETDSTYEREQSVSPAGRSLFRRLLPLYAILLLMIVTALVVPLINVNRYQRRIVVSLSESLGRPIHLDRISLTVLPLPGLTIENLVVGEDPAFGSEPFIRASSVRATLRISSLWRRRIEFTTISFTEPSINLVKTTQGKWNLESILLQASRIAAAPTAQARASAAPRFPYIEATGARLNLKADQEKMPISLTDADFALWLDSPEQWRLRLNGHPNRTDTNASDTGTLQIEGTLGHASTLKDVPVNLKAEWRNAPLGEASRVLLGHDAGLRGSLTLSTTTQGTVGKSTVQTMLHLSEVRRADFIPERKLSIDVECQAVETEAFRSLNDLQCSWPPALTSEKKILALTGSIPDLRQLSSASFELGTPGIPASTLLEWMRVASSQMNPEIVATGSLTGSLFFHGSPLPSAAPGEPWEGQFAFSDGSLTVPSVTSAKPMFSGSVALHSTPPATSHAKSPQPVQLVLPQVPLDLGGRDLATIDGRFDENGYTLHLTGTALPAKLLALGAALPQIGNGLAAVVPPAASTIPFRFDLTSTRMWGGQQVWHPTDHVTASSKYKKPR</sequence>
<dbReference type="EMBL" id="JACCCW010000001">
    <property type="protein sequence ID" value="NYF78014.1"/>
    <property type="molecule type" value="Genomic_DNA"/>
</dbReference>
<feature type="domain" description="AsmA" evidence="2">
    <location>
        <begin position="29"/>
        <end position="164"/>
    </location>
</feature>
<organism evidence="3 4">
    <name type="scientific">Granulicella arctica</name>
    <dbReference type="NCBI Taxonomy" id="940613"/>
    <lineage>
        <taxon>Bacteria</taxon>
        <taxon>Pseudomonadati</taxon>
        <taxon>Acidobacteriota</taxon>
        <taxon>Terriglobia</taxon>
        <taxon>Terriglobales</taxon>
        <taxon>Acidobacteriaceae</taxon>
        <taxon>Granulicella</taxon>
    </lineage>
</organism>
<dbReference type="AlphaFoldDB" id="A0A7Y9PE55"/>
<keyword evidence="1" id="KW-1133">Transmembrane helix</keyword>
<name>A0A7Y9PE55_9BACT</name>